<comment type="caution">
    <text evidence="4">The sequence shown here is derived from an EMBL/GenBank/DDBJ whole genome shotgun (WGS) entry which is preliminary data.</text>
</comment>
<name>A0A8H5GVG1_9AGAR</name>
<evidence type="ECO:0000259" key="2">
    <source>
        <dbReference type="PROSITE" id="PS50006"/>
    </source>
</evidence>
<dbReference type="EMBL" id="JAACJP010000045">
    <property type="protein sequence ID" value="KAF5371818.1"/>
    <property type="molecule type" value="Genomic_DNA"/>
</dbReference>
<dbReference type="PANTHER" id="PTHR23106:SF24">
    <property type="entry name" value="ANGIOGENIC FACTOR WITH G PATCH AND FHA DOMAINS 1"/>
    <property type="match status" value="1"/>
</dbReference>
<evidence type="ECO:0000259" key="3">
    <source>
        <dbReference type="PROSITE" id="PS50174"/>
    </source>
</evidence>
<dbReference type="Gene3D" id="2.60.200.20">
    <property type="match status" value="1"/>
</dbReference>
<evidence type="ECO:0000256" key="1">
    <source>
        <dbReference type="SAM" id="MobiDB-lite"/>
    </source>
</evidence>
<dbReference type="PROSITE" id="PS50006">
    <property type="entry name" value="FHA_DOMAIN"/>
    <property type="match status" value="1"/>
</dbReference>
<feature type="compositionally biased region" description="Polar residues" evidence="1">
    <location>
        <begin position="46"/>
        <end position="55"/>
    </location>
</feature>
<dbReference type="InterPro" id="IPR008984">
    <property type="entry name" value="SMAD_FHA_dom_sf"/>
</dbReference>
<feature type="region of interest" description="Disordered" evidence="1">
    <location>
        <begin position="369"/>
        <end position="405"/>
    </location>
</feature>
<feature type="region of interest" description="Disordered" evidence="1">
    <location>
        <begin position="203"/>
        <end position="273"/>
    </location>
</feature>
<dbReference type="OrthoDB" id="21470at2759"/>
<dbReference type="Proteomes" id="UP000565441">
    <property type="component" value="Unassembled WGS sequence"/>
</dbReference>
<gene>
    <name evidence="4" type="ORF">D9615_009554</name>
</gene>
<dbReference type="InterPro" id="IPR000253">
    <property type="entry name" value="FHA_dom"/>
</dbReference>
<dbReference type="Pfam" id="PF01585">
    <property type="entry name" value="G-patch"/>
    <property type="match status" value="1"/>
</dbReference>
<feature type="region of interest" description="Disordered" evidence="1">
    <location>
        <begin position="1"/>
        <end position="55"/>
    </location>
</feature>
<dbReference type="Pfam" id="PF00498">
    <property type="entry name" value="FHA"/>
    <property type="match status" value="1"/>
</dbReference>
<evidence type="ECO:0008006" key="6">
    <source>
        <dbReference type="Google" id="ProtNLM"/>
    </source>
</evidence>
<reference evidence="4 5" key="1">
    <citation type="journal article" date="2020" name="ISME J.">
        <title>Uncovering the hidden diversity of litter-decomposition mechanisms in mushroom-forming fungi.</title>
        <authorList>
            <person name="Floudas D."/>
            <person name="Bentzer J."/>
            <person name="Ahren D."/>
            <person name="Johansson T."/>
            <person name="Persson P."/>
            <person name="Tunlid A."/>
        </authorList>
    </citation>
    <scope>NUCLEOTIDE SEQUENCE [LARGE SCALE GENOMIC DNA]</scope>
    <source>
        <strain evidence="4 5">CBS 661.87</strain>
    </source>
</reference>
<organism evidence="4 5">
    <name type="scientific">Tricholomella constricta</name>
    <dbReference type="NCBI Taxonomy" id="117010"/>
    <lineage>
        <taxon>Eukaryota</taxon>
        <taxon>Fungi</taxon>
        <taxon>Dikarya</taxon>
        <taxon>Basidiomycota</taxon>
        <taxon>Agaricomycotina</taxon>
        <taxon>Agaricomycetes</taxon>
        <taxon>Agaricomycetidae</taxon>
        <taxon>Agaricales</taxon>
        <taxon>Tricholomatineae</taxon>
        <taxon>Lyophyllaceae</taxon>
        <taxon>Tricholomella</taxon>
    </lineage>
</organism>
<feature type="compositionally biased region" description="Basic and acidic residues" evidence="1">
    <location>
        <begin position="391"/>
        <end position="405"/>
    </location>
</feature>
<protein>
    <recommendedName>
        <fullName evidence="6">Angiogenic factor with G patch and FHA domains 1</fullName>
    </recommendedName>
</protein>
<dbReference type="InterPro" id="IPR000467">
    <property type="entry name" value="G_patch_dom"/>
</dbReference>
<keyword evidence="5" id="KW-1185">Reference proteome</keyword>
<dbReference type="GO" id="GO:0003676">
    <property type="term" value="F:nucleic acid binding"/>
    <property type="evidence" value="ECO:0007669"/>
    <property type="project" value="InterPro"/>
</dbReference>
<sequence length="405" mass="44041">MGSEEGEIYEPRKASSPTLATGETYDPSYEWPGDPSNTPSPYPEALSTSKSAHTLRPNQPTFRLVVLRTSILSSEQRLAVIDGHSEIQFGRDVAAAGSTTPKIRLKEMEVSKVHATAYWDASRREWGVVDMGSVHGTFMQPAIAAGDDRGVRLSPPRQASMPRKLSHMDRLTIGGTTFLVHMHEDRLPCEECWTSGKGEIPLFPTSKSSKAVAAPSSKTPGEWDTTLPSGYTPKPANDPRKSLTILKQTLLTRHSDSNLRPKSTPPADHGPAQYMDRSARRRALMPASHPDAPGVSFPSPATWTASPPPRPKSPVAEPMSQPPTPLSSSNIGHRLLMKQGWEPGTALGSLLEPNDGRIGLVEPIEVSASVNRRGLGLKRSSTTSLPSLSGRDWKETGKRRRWDGS</sequence>
<proteinExistence type="predicted"/>
<dbReference type="AlphaFoldDB" id="A0A8H5GVG1"/>
<feature type="domain" description="FHA" evidence="2">
    <location>
        <begin position="87"/>
        <end position="140"/>
    </location>
</feature>
<dbReference type="InterPro" id="IPR053027">
    <property type="entry name" value="AGGF1"/>
</dbReference>
<dbReference type="PROSITE" id="PS50174">
    <property type="entry name" value="G_PATCH"/>
    <property type="match status" value="1"/>
</dbReference>
<dbReference type="SUPFAM" id="SSF49879">
    <property type="entry name" value="SMAD/FHA domain"/>
    <property type="match status" value="1"/>
</dbReference>
<dbReference type="SMART" id="SM00443">
    <property type="entry name" value="G_patch"/>
    <property type="match status" value="1"/>
</dbReference>
<dbReference type="PANTHER" id="PTHR23106">
    <property type="entry name" value="ANGIOGENIC FACTOR WITH G PATCH AND FHA DOMAINS 1"/>
    <property type="match status" value="1"/>
</dbReference>
<accession>A0A8H5GVG1</accession>
<feature type="region of interest" description="Disordered" evidence="1">
    <location>
        <begin position="286"/>
        <end position="331"/>
    </location>
</feature>
<evidence type="ECO:0000313" key="4">
    <source>
        <dbReference type="EMBL" id="KAF5371818.1"/>
    </source>
</evidence>
<evidence type="ECO:0000313" key="5">
    <source>
        <dbReference type="Proteomes" id="UP000565441"/>
    </source>
</evidence>
<feature type="domain" description="G-patch" evidence="3">
    <location>
        <begin position="328"/>
        <end position="380"/>
    </location>
</feature>
<feature type="compositionally biased region" description="Low complexity" evidence="1">
    <location>
        <begin position="204"/>
        <end position="220"/>
    </location>
</feature>